<organism evidence="2 3">
    <name type="scientific">Chlorella vulgaris</name>
    <name type="common">Green alga</name>
    <dbReference type="NCBI Taxonomy" id="3077"/>
    <lineage>
        <taxon>Eukaryota</taxon>
        <taxon>Viridiplantae</taxon>
        <taxon>Chlorophyta</taxon>
        <taxon>core chlorophytes</taxon>
        <taxon>Trebouxiophyceae</taxon>
        <taxon>Chlorellales</taxon>
        <taxon>Chlorellaceae</taxon>
        <taxon>Chlorella clade</taxon>
        <taxon>Chlorella</taxon>
    </lineage>
</organism>
<reference evidence="2" key="2">
    <citation type="submission" date="2020-11" db="EMBL/GenBank/DDBJ databases">
        <authorList>
            <person name="Cecchin M."/>
            <person name="Marcolungo L."/>
            <person name="Rossato M."/>
            <person name="Girolomoni L."/>
            <person name="Cosentino E."/>
            <person name="Cuine S."/>
            <person name="Li-Beisson Y."/>
            <person name="Delledonne M."/>
            <person name="Ballottari M."/>
        </authorList>
    </citation>
    <scope>NUCLEOTIDE SEQUENCE</scope>
    <source>
        <strain evidence="2">211/11P</strain>
        <tissue evidence="2">Whole cell</tissue>
    </source>
</reference>
<dbReference type="Proteomes" id="UP001055712">
    <property type="component" value="Unassembled WGS sequence"/>
</dbReference>
<name>A0A9D4Z102_CHLVU</name>
<dbReference type="EMBL" id="SIDB01000002">
    <property type="protein sequence ID" value="KAI3436651.1"/>
    <property type="molecule type" value="Genomic_DNA"/>
</dbReference>
<reference evidence="2" key="1">
    <citation type="journal article" date="2019" name="Plant J.">
        <title>Chlorella vulgaris genome assembly and annotation reveals the molecular basis for metabolic acclimation to high light conditions.</title>
        <authorList>
            <person name="Cecchin M."/>
            <person name="Marcolungo L."/>
            <person name="Rossato M."/>
            <person name="Girolomoni L."/>
            <person name="Cosentino E."/>
            <person name="Cuine S."/>
            <person name="Li-Beisson Y."/>
            <person name="Delledonne M."/>
            <person name="Ballottari M."/>
        </authorList>
    </citation>
    <scope>NUCLEOTIDE SEQUENCE</scope>
    <source>
        <strain evidence="2">211/11P</strain>
    </source>
</reference>
<gene>
    <name evidence="2" type="ORF">D9Q98_006067</name>
</gene>
<dbReference type="AlphaFoldDB" id="A0A9D4Z102"/>
<comment type="caution">
    <text evidence="2">The sequence shown here is derived from an EMBL/GenBank/DDBJ whole genome shotgun (WGS) entry which is preliminary data.</text>
</comment>
<dbReference type="OrthoDB" id="10678045at2759"/>
<accession>A0A9D4Z102</accession>
<protein>
    <submittedName>
        <fullName evidence="2">Uncharacterized protein</fullName>
    </submittedName>
</protein>
<evidence type="ECO:0000256" key="1">
    <source>
        <dbReference type="SAM" id="MobiDB-lite"/>
    </source>
</evidence>
<feature type="compositionally biased region" description="Low complexity" evidence="1">
    <location>
        <begin position="131"/>
        <end position="183"/>
    </location>
</feature>
<sequence>MRPDSEEGSGQLPLPPRIDFAAEHRVWAAYFPKLAVGMSNPRSIAAMNAKQQQLEAETSSEQRAALDAAWQRYLCPGSVQLWQYAKTILPPISLWSFQFLHPSVVYPAAYPHSLPPGLDFLPNLQPPPCGVPAAAGQQQQQQPPGACSNAAAAGQQRQQQPPGACSNAAAAGQQRQQQPPGARSNAATADTLQGSLSDLSGLELDLELEEQYLPAFGGCCCCSNCCFGDGGCCSDCCFGDGGYTSSPESELVQPGKRIKWRHAIVSSDPVRRVLFTTPTLQQPAATAAAAAAHLLPMGQPFITATAATPVSPAPAQLPAAALLAGPAKRTRSLCNRHSVLV</sequence>
<evidence type="ECO:0000313" key="3">
    <source>
        <dbReference type="Proteomes" id="UP001055712"/>
    </source>
</evidence>
<feature type="region of interest" description="Disordered" evidence="1">
    <location>
        <begin position="129"/>
        <end position="187"/>
    </location>
</feature>
<keyword evidence="3" id="KW-1185">Reference proteome</keyword>
<evidence type="ECO:0000313" key="2">
    <source>
        <dbReference type="EMBL" id="KAI3436651.1"/>
    </source>
</evidence>
<proteinExistence type="predicted"/>